<reference evidence="1 2" key="1">
    <citation type="journal article" date="2014" name="Genome Announc.">
        <title>Draft Genome Sequence of Lysobacter capsici AZ78, a Bacterium Antagonistic to Plant-Pathogenic Oomycetes.</title>
        <authorList>
            <person name="Puopolo G."/>
            <person name="Sonego P."/>
            <person name="Engelen K."/>
            <person name="Pertot I."/>
        </authorList>
    </citation>
    <scope>NUCLEOTIDE SEQUENCE [LARGE SCALE GENOMIC DNA]</scope>
    <source>
        <strain evidence="1 2">AZ78</strain>
    </source>
</reference>
<dbReference type="Proteomes" id="UP000023435">
    <property type="component" value="Unassembled WGS sequence"/>
</dbReference>
<protein>
    <submittedName>
        <fullName evidence="1">Uncharacterized protein</fullName>
    </submittedName>
</protein>
<sequence length="69" mass="8088">MVAMPCRWMRLALYKAARERGDESVGIDRIMLRRPGAARRRSRRLTGRRHALAQAYAVKRVLRTSPWTH</sequence>
<accession>A0A108UAM3</accession>
<dbReference type="EMBL" id="JAJA02000001">
    <property type="protein sequence ID" value="KWS05620.1"/>
    <property type="molecule type" value="Genomic_DNA"/>
</dbReference>
<dbReference type="AlphaFoldDB" id="A0A108UAM3"/>
<organism evidence="1 2">
    <name type="scientific">Lysobacter capsici AZ78</name>
    <dbReference type="NCBI Taxonomy" id="1444315"/>
    <lineage>
        <taxon>Bacteria</taxon>
        <taxon>Pseudomonadati</taxon>
        <taxon>Pseudomonadota</taxon>
        <taxon>Gammaproteobacteria</taxon>
        <taxon>Lysobacterales</taxon>
        <taxon>Lysobacteraceae</taxon>
        <taxon>Lysobacter</taxon>
    </lineage>
</organism>
<gene>
    <name evidence="1" type="ORF">AZ78_3172</name>
</gene>
<evidence type="ECO:0000313" key="2">
    <source>
        <dbReference type="Proteomes" id="UP000023435"/>
    </source>
</evidence>
<proteinExistence type="predicted"/>
<name>A0A108UAM3_9GAMM</name>
<evidence type="ECO:0000313" key="1">
    <source>
        <dbReference type="EMBL" id="KWS05620.1"/>
    </source>
</evidence>
<comment type="caution">
    <text evidence="1">The sequence shown here is derived from an EMBL/GenBank/DDBJ whole genome shotgun (WGS) entry which is preliminary data.</text>
</comment>
<keyword evidence="2" id="KW-1185">Reference proteome</keyword>